<dbReference type="Gene3D" id="3.30.40.10">
    <property type="entry name" value="Zinc/RING finger domain, C3HC4 (zinc finger)"/>
    <property type="match status" value="1"/>
</dbReference>
<evidence type="ECO:0000259" key="10">
    <source>
        <dbReference type="PROSITE" id="PS50016"/>
    </source>
</evidence>
<keyword evidence="12" id="KW-1185">Reference proteome</keyword>
<evidence type="ECO:0000313" key="12">
    <source>
        <dbReference type="Proteomes" id="UP000190648"/>
    </source>
</evidence>
<dbReference type="InterPro" id="IPR036427">
    <property type="entry name" value="Bromodomain-like_sf"/>
</dbReference>
<keyword evidence="3 8" id="KW-0863">Zinc-finger</keyword>
<dbReference type="STRING" id="372326.A0A1V4JRA6"/>
<feature type="region of interest" description="Disordered" evidence="9">
    <location>
        <begin position="1"/>
        <end position="29"/>
    </location>
</feature>
<dbReference type="Pfam" id="PF00628">
    <property type="entry name" value="PHD"/>
    <property type="match status" value="1"/>
</dbReference>
<dbReference type="PANTHER" id="PTHR45915:SF7">
    <property type="entry name" value="TRIPARTITE MOTIF-CONTAINING PROTEIN 66"/>
    <property type="match status" value="1"/>
</dbReference>
<feature type="domain" description="PHD-type" evidence="10">
    <location>
        <begin position="114"/>
        <end position="161"/>
    </location>
</feature>
<feature type="compositionally biased region" description="Low complexity" evidence="9">
    <location>
        <begin position="96"/>
        <end position="109"/>
    </location>
</feature>
<dbReference type="GO" id="GO:0000785">
    <property type="term" value="C:chromatin"/>
    <property type="evidence" value="ECO:0007669"/>
    <property type="project" value="TreeGrafter"/>
</dbReference>
<comment type="caution">
    <text evidence="11">The sequence shown here is derived from an EMBL/GenBank/DDBJ whole genome shotgun (WGS) entry which is preliminary data.</text>
</comment>
<evidence type="ECO:0000256" key="4">
    <source>
        <dbReference type="ARBA" id="ARBA00022833"/>
    </source>
</evidence>
<evidence type="ECO:0000256" key="5">
    <source>
        <dbReference type="ARBA" id="ARBA00023054"/>
    </source>
</evidence>
<dbReference type="GO" id="GO:0005634">
    <property type="term" value="C:nucleus"/>
    <property type="evidence" value="ECO:0007669"/>
    <property type="project" value="UniProtKB-SubCell"/>
</dbReference>
<dbReference type="PROSITE" id="PS01359">
    <property type="entry name" value="ZF_PHD_1"/>
    <property type="match status" value="1"/>
</dbReference>
<dbReference type="GO" id="GO:0003714">
    <property type="term" value="F:transcription corepressor activity"/>
    <property type="evidence" value="ECO:0007669"/>
    <property type="project" value="InterPro"/>
</dbReference>
<sequence length="308" mass="34047">MIKLFSLKQQKKEEESAGGTKGTSKKASAAQLRIQKDINELNLPKTCEIDFSDQDDLLHFRLLICPDEEEQREAPTEDTKPLGLLSDPPGVPGPPGSSAGLGSAPPGSTPGPEISSCRVCRQAGAMVMCGRCEHCYHLDCHLPPLQEVPSPEWRCLLCQELPAPSELTASCEEGPPDKLCPLDQQKCEYVLLELLCHEPCRPLHRLSSSLDDHDAIDLTLIRAKLQEKLSPHYRCPEEFARDVWRMIRQFNRLTEDKADVQSILGLQRFFEARLSAAFGDRKFSSALCLDPIIPLDEAEGSSAPPLGP</sequence>
<evidence type="ECO:0000256" key="2">
    <source>
        <dbReference type="ARBA" id="ARBA00022723"/>
    </source>
</evidence>
<keyword evidence="7" id="KW-0539">Nucleus</keyword>
<evidence type="ECO:0000256" key="8">
    <source>
        <dbReference type="PROSITE-ProRule" id="PRU00146"/>
    </source>
</evidence>
<evidence type="ECO:0000313" key="11">
    <source>
        <dbReference type="EMBL" id="OPJ74634.1"/>
    </source>
</evidence>
<organism evidence="11 12">
    <name type="scientific">Patagioenas fasciata monilis</name>
    <dbReference type="NCBI Taxonomy" id="372326"/>
    <lineage>
        <taxon>Eukaryota</taxon>
        <taxon>Metazoa</taxon>
        <taxon>Chordata</taxon>
        <taxon>Craniata</taxon>
        <taxon>Vertebrata</taxon>
        <taxon>Euteleostomi</taxon>
        <taxon>Archelosauria</taxon>
        <taxon>Archosauria</taxon>
        <taxon>Dinosauria</taxon>
        <taxon>Saurischia</taxon>
        <taxon>Theropoda</taxon>
        <taxon>Coelurosauria</taxon>
        <taxon>Aves</taxon>
        <taxon>Neognathae</taxon>
        <taxon>Neoaves</taxon>
        <taxon>Columbimorphae</taxon>
        <taxon>Columbiformes</taxon>
        <taxon>Columbidae</taxon>
        <taxon>Patagioenas</taxon>
    </lineage>
</organism>
<dbReference type="Proteomes" id="UP000190648">
    <property type="component" value="Unassembled WGS sequence"/>
</dbReference>
<keyword evidence="4" id="KW-0862">Zinc</keyword>
<accession>A0A1V4JRA6</accession>
<feature type="region of interest" description="Disordered" evidence="9">
    <location>
        <begin position="69"/>
        <end position="109"/>
    </location>
</feature>
<dbReference type="InterPro" id="IPR013083">
    <property type="entry name" value="Znf_RING/FYVE/PHD"/>
</dbReference>
<keyword evidence="6" id="KW-0103">Bromodomain</keyword>
<dbReference type="PROSITE" id="PS50016">
    <property type="entry name" value="ZF_PHD_2"/>
    <property type="match status" value="1"/>
</dbReference>
<dbReference type="InterPro" id="IPR011011">
    <property type="entry name" value="Znf_FYVE_PHD"/>
</dbReference>
<evidence type="ECO:0000256" key="3">
    <source>
        <dbReference type="ARBA" id="ARBA00022771"/>
    </source>
</evidence>
<dbReference type="EMBL" id="LSYS01006692">
    <property type="protein sequence ID" value="OPJ74634.1"/>
    <property type="molecule type" value="Genomic_DNA"/>
</dbReference>
<dbReference type="InterPro" id="IPR001487">
    <property type="entry name" value="Bromodomain"/>
</dbReference>
<dbReference type="Gene3D" id="1.20.920.10">
    <property type="entry name" value="Bromodomain-like"/>
    <property type="match status" value="1"/>
</dbReference>
<dbReference type="InterPro" id="IPR019787">
    <property type="entry name" value="Znf_PHD-finger"/>
</dbReference>
<proteinExistence type="predicted"/>
<dbReference type="OrthoDB" id="1870062at2759"/>
<evidence type="ECO:0000256" key="9">
    <source>
        <dbReference type="SAM" id="MobiDB-lite"/>
    </source>
</evidence>
<dbReference type="AlphaFoldDB" id="A0A1V4JRA6"/>
<dbReference type="SUPFAM" id="SSF57903">
    <property type="entry name" value="FYVE/PHD zinc finger"/>
    <property type="match status" value="1"/>
</dbReference>
<keyword evidence="2" id="KW-0479">Metal-binding</keyword>
<dbReference type="InterPro" id="IPR001965">
    <property type="entry name" value="Znf_PHD"/>
</dbReference>
<comment type="subcellular location">
    <subcellularLocation>
        <location evidence="1">Nucleus</location>
    </subcellularLocation>
</comment>
<evidence type="ECO:0000256" key="1">
    <source>
        <dbReference type="ARBA" id="ARBA00004123"/>
    </source>
</evidence>
<gene>
    <name evidence="11" type="primary">TRIM28</name>
    <name evidence="11" type="ORF">AV530_007082</name>
</gene>
<name>A0A1V4JRA6_PATFA</name>
<dbReference type="SMART" id="SM00249">
    <property type="entry name" value="PHD"/>
    <property type="match status" value="1"/>
</dbReference>
<protein>
    <submittedName>
        <fullName evidence="11">Transcription intermediary factor 1-beta</fullName>
    </submittedName>
</protein>
<dbReference type="SUPFAM" id="SSF47370">
    <property type="entry name" value="Bromodomain"/>
    <property type="match status" value="1"/>
</dbReference>
<dbReference type="CDD" id="cd15623">
    <property type="entry name" value="PHD_TIF1beta"/>
    <property type="match status" value="1"/>
</dbReference>
<evidence type="ECO:0000256" key="6">
    <source>
        <dbReference type="ARBA" id="ARBA00023117"/>
    </source>
</evidence>
<evidence type="ECO:0000256" key="7">
    <source>
        <dbReference type="ARBA" id="ARBA00023242"/>
    </source>
</evidence>
<keyword evidence="5" id="KW-0175">Coiled coil</keyword>
<dbReference type="InterPro" id="IPR037373">
    <property type="entry name" value="KAP1"/>
</dbReference>
<dbReference type="SMART" id="SM00297">
    <property type="entry name" value="BROMO"/>
    <property type="match status" value="1"/>
</dbReference>
<dbReference type="PANTHER" id="PTHR45915">
    <property type="entry name" value="TRANSCRIPTION INTERMEDIARY FACTOR"/>
    <property type="match status" value="1"/>
</dbReference>
<dbReference type="InterPro" id="IPR019786">
    <property type="entry name" value="Zinc_finger_PHD-type_CS"/>
</dbReference>
<dbReference type="GO" id="GO:0008270">
    <property type="term" value="F:zinc ion binding"/>
    <property type="evidence" value="ECO:0007669"/>
    <property type="project" value="UniProtKB-KW"/>
</dbReference>
<reference evidence="11 12" key="1">
    <citation type="submission" date="2016-02" db="EMBL/GenBank/DDBJ databases">
        <title>Band-tailed pigeon sequencing and assembly.</title>
        <authorList>
            <person name="Soares A.E."/>
            <person name="Novak B.J."/>
            <person name="Rice E.S."/>
            <person name="O'Connell B."/>
            <person name="Chang D."/>
            <person name="Weber S."/>
            <person name="Shapiro B."/>
        </authorList>
    </citation>
    <scope>NUCLEOTIDE SEQUENCE [LARGE SCALE GENOMIC DNA]</scope>
    <source>
        <strain evidence="11">BTP2013</strain>
        <tissue evidence="11">Blood</tissue>
    </source>
</reference>